<feature type="region of interest" description="Disordered" evidence="16">
    <location>
        <begin position="3760"/>
        <end position="3848"/>
    </location>
</feature>
<organism evidence="19 20">
    <name type="scientific">Panthera pardus</name>
    <name type="common">Leopard</name>
    <name type="synonym">Felis pardus</name>
    <dbReference type="NCBI Taxonomy" id="9691"/>
    <lineage>
        <taxon>Eukaryota</taxon>
        <taxon>Metazoa</taxon>
        <taxon>Chordata</taxon>
        <taxon>Craniata</taxon>
        <taxon>Vertebrata</taxon>
        <taxon>Euteleostomi</taxon>
        <taxon>Mammalia</taxon>
        <taxon>Eutheria</taxon>
        <taxon>Laurasiatheria</taxon>
        <taxon>Carnivora</taxon>
        <taxon>Feliformia</taxon>
        <taxon>Felidae</taxon>
        <taxon>Pantherinae</taxon>
        <taxon>Panthera</taxon>
    </lineage>
</organism>
<accession>A0A9W2VF62</accession>
<feature type="region of interest" description="Disordered" evidence="16">
    <location>
        <begin position="2914"/>
        <end position="2938"/>
    </location>
</feature>
<name>A0A9W2VF62_PANPR</name>
<dbReference type="Gene3D" id="1.25.40.20">
    <property type="entry name" value="Ankyrin repeat-containing domain"/>
    <property type="match status" value="3"/>
</dbReference>
<evidence type="ECO:0000256" key="10">
    <source>
        <dbReference type="ARBA" id="ARBA00023212"/>
    </source>
</evidence>
<keyword evidence="10" id="KW-0206">Cytoskeleton</keyword>
<dbReference type="PROSITE" id="PS50017">
    <property type="entry name" value="DEATH_DOMAIN"/>
    <property type="match status" value="1"/>
</dbReference>
<dbReference type="Pfam" id="PF00791">
    <property type="entry name" value="ZU5"/>
    <property type="match status" value="2"/>
</dbReference>
<feature type="compositionally biased region" description="Basic and acidic residues" evidence="16">
    <location>
        <begin position="3120"/>
        <end position="3132"/>
    </location>
</feature>
<feature type="compositionally biased region" description="Basic and acidic residues" evidence="16">
    <location>
        <begin position="1964"/>
        <end position="1978"/>
    </location>
</feature>
<feature type="repeat" description="ANK" evidence="15">
    <location>
        <begin position="282"/>
        <end position="314"/>
    </location>
</feature>
<feature type="compositionally biased region" description="Basic and acidic residues" evidence="16">
    <location>
        <begin position="2714"/>
        <end position="2733"/>
    </location>
</feature>
<keyword evidence="3" id="KW-1003">Cell membrane</keyword>
<feature type="region of interest" description="Disordered" evidence="16">
    <location>
        <begin position="3115"/>
        <end position="3442"/>
    </location>
</feature>
<dbReference type="PANTHER" id="PTHR24123">
    <property type="entry name" value="ANKYRIN REPEAT-CONTAINING"/>
    <property type="match status" value="1"/>
</dbReference>
<dbReference type="PANTHER" id="PTHR24123:SF49">
    <property type="entry name" value="ANKYRIN-2-LIKE ISOFORM X1"/>
    <property type="match status" value="1"/>
</dbReference>
<feature type="compositionally biased region" description="Low complexity" evidence="16">
    <location>
        <begin position="2954"/>
        <end position="2968"/>
    </location>
</feature>
<feature type="repeat" description="ANK" evidence="15">
    <location>
        <begin position="777"/>
        <end position="809"/>
    </location>
</feature>
<feature type="compositionally biased region" description="Acidic residues" evidence="16">
    <location>
        <begin position="3252"/>
        <end position="3261"/>
    </location>
</feature>
<evidence type="ECO:0000256" key="6">
    <source>
        <dbReference type="ARBA" id="ARBA00022737"/>
    </source>
</evidence>
<dbReference type="GeneID" id="109248339"/>
<dbReference type="InterPro" id="IPR002110">
    <property type="entry name" value="Ankyrin_rpt"/>
</dbReference>
<feature type="compositionally biased region" description="Basic and acidic residues" evidence="16">
    <location>
        <begin position="1987"/>
        <end position="2018"/>
    </location>
</feature>
<evidence type="ECO:0000256" key="11">
    <source>
        <dbReference type="ARBA" id="ARBA00023228"/>
    </source>
</evidence>
<feature type="compositionally biased region" description="Polar residues" evidence="16">
    <location>
        <begin position="2508"/>
        <end position="2530"/>
    </location>
</feature>
<evidence type="ECO:0000256" key="8">
    <source>
        <dbReference type="ARBA" id="ARBA00023043"/>
    </source>
</evidence>
<protein>
    <submittedName>
        <fullName evidence="20">Ankyrin-2 isoform X17</fullName>
    </submittedName>
</protein>
<feature type="repeat" description="ANK" evidence="15">
    <location>
        <begin position="546"/>
        <end position="578"/>
    </location>
</feature>
<feature type="repeat" description="ANK" evidence="15">
    <location>
        <begin position="348"/>
        <end position="380"/>
    </location>
</feature>
<evidence type="ECO:0000256" key="4">
    <source>
        <dbReference type="ARBA" id="ARBA00022490"/>
    </source>
</evidence>
<feature type="compositionally biased region" description="Basic and acidic residues" evidence="16">
    <location>
        <begin position="2291"/>
        <end position="2309"/>
    </location>
</feature>
<feature type="region of interest" description="Disordered" evidence="16">
    <location>
        <begin position="3675"/>
        <end position="3695"/>
    </location>
</feature>
<dbReference type="SUPFAM" id="SSF47986">
    <property type="entry name" value="DEATH domain"/>
    <property type="match status" value="1"/>
</dbReference>
<feature type="region of interest" description="Disordered" evidence="16">
    <location>
        <begin position="2063"/>
        <end position="2123"/>
    </location>
</feature>
<keyword evidence="19" id="KW-1185">Reference proteome</keyword>
<evidence type="ECO:0000256" key="1">
    <source>
        <dbReference type="ARBA" id="ARBA00004245"/>
    </source>
</evidence>
<evidence type="ECO:0000256" key="3">
    <source>
        <dbReference type="ARBA" id="ARBA00022475"/>
    </source>
</evidence>
<keyword evidence="12" id="KW-0628">Postsynaptic cell membrane</keyword>
<feature type="region of interest" description="Disordered" evidence="16">
    <location>
        <begin position="3051"/>
        <end position="3089"/>
    </location>
</feature>
<feature type="region of interest" description="Disordered" evidence="16">
    <location>
        <begin position="2181"/>
        <end position="2469"/>
    </location>
</feature>
<dbReference type="RefSeq" id="XP_053757289.1">
    <property type="nucleotide sequence ID" value="XM_053901314.1"/>
</dbReference>
<dbReference type="FunFam" id="2.60.220.30:FF:000002">
    <property type="entry name" value="Ankyrin-3 isoform 2"/>
    <property type="match status" value="1"/>
</dbReference>
<feature type="repeat" description="ANK" evidence="15">
    <location>
        <begin position="249"/>
        <end position="281"/>
    </location>
</feature>
<feature type="compositionally biased region" description="Basic and acidic residues" evidence="16">
    <location>
        <begin position="2581"/>
        <end position="2604"/>
    </location>
</feature>
<dbReference type="Pfam" id="PF12796">
    <property type="entry name" value="Ank_2"/>
    <property type="match status" value="6"/>
</dbReference>
<evidence type="ECO:0000256" key="14">
    <source>
        <dbReference type="ARBA" id="ARBA00034100"/>
    </source>
</evidence>
<feature type="repeat" description="ANK" evidence="15">
    <location>
        <begin position="381"/>
        <end position="413"/>
    </location>
</feature>
<feature type="region of interest" description="Disordered" evidence="16">
    <location>
        <begin position="2495"/>
        <end position="2898"/>
    </location>
</feature>
<keyword evidence="5" id="KW-0597">Phosphoprotein</keyword>
<keyword evidence="9" id="KW-0472">Membrane</keyword>
<feature type="compositionally biased region" description="Basic and acidic residues" evidence="16">
    <location>
        <begin position="1870"/>
        <end position="1886"/>
    </location>
</feature>
<dbReference type="Pfam" id="PF13637">
    <property type="entry name" value="Ank_4"/>
    <property type="match status" value="2"/>
</dbReference>
<evidence type="ECO:0000256" key="15">
    <source>
        <dbReference type="PROSITE-ProRule" id="PRU00023"/>
    </source>
</evidence>
<dbReference type="Pfam" id="PF00531">
    <property type="entry name" value="Death"/>
    <property type="match status" value="1"/>
</dbReference>
<feature type="repeat" description="ANK" evidence="15">
    <location>
        <begin position="414"/>
        <end position="446"/>
    </location>
</feature>
<feature type="repeat" description="ANK" evidence="15">
    <location>
        <begin position="480"/>
        <end position="512"/>
    </location>
</feature>
<dbReference type="InterPro" id="IPR040745">
    <property type="entry name" value="Ankyrin_UPA"/>
</dbReference>
<dbReference type="InterPro" id="IPR000488">
    <property type="entry name" value="Death_dom"/>
</dbReference>
<dbReference type="FunFam" id="1.25.40.20:FF:000001">
    <property type="entry name" value="Ankyrin-2 isoform 2"/>
    <property type="match status" value="1"/>
</dbReference>
<dbReference type="SMART" id="SM00005">
    <property type="entry name" value="DEATH"/>
    <property type="match status" value="1"/>
</dbReference>
<feature type="compositionally biased region" description="Basic and acidic residues" evidence="16">
    <location>
        <begin position="2086"/>
        <end position="2101"/>
    </location>
</feature>
<feature type="region of interest" description="Disordered" evidence="16">
    <location>
        <begin position="1441"/>
        <end position="1470"/>
    </location>
</feature>
<sequence length="4118" mass="452707">MGNAALCPSCHADKSVRVHGHMQELDRTPDYYGCNSEDTQELGVWSDSNASFLRAARAGNLDKVVEYLKGGIDINTCNQNGLNALHLAAKEGHVGLVQELLGRGSSVDSATKKGNTALHIASLAGQAEVVKVLVKEGANINAQSQNGFTPLYMAAQENHIDVVKYLLENGANQSTATEDGFTPLAVALQQGHNQAVAILLENDTKGKVRLPALHIAARKDDTKSAALLLQNDHNADVQSKMMVNRTTESGFTPLHIAAHYGNVNVATLLLNRGAAVDFTARNGITPLHVASKRGNTNMVKLLLDRGGQIDAKTRDGLTPLHCAARSGHDQVVELLLERGAPLLARTKNGLSPLHMAAQGDHVECVKHLLQHKAPVDDVTLDYLTALHVAAHCGHYRVTKLLLDKRANPNARALNGFTPLHIACKKNRIKVMELLVKYGASIQAITESGLTPIHVAAFMGHLNIVLLLLQNGASPDVTNIRGETALHMAARAGQVEVVRCLLRNGALVDARAREEQTPLHIASRLGKTEIVQLLLQHMAHPDAATTNGYTPLHISAREGQVDVASVLLEAGAAHSLATKKGFTPLHVAAKYGSLDVAKLLLQRRAAADSAGKNGLTPLHVAAHYDNQKVALLLLEKGASPHATAKNGYTPLHIAAKKNQMQIASTLLNYGAETNIVTKQGVTPLHLASQEGHTDMVTLLLDKGANIHMSTKSGLTSLHLAAQEDKVNVADILTKHGADQDAHTKLGYTPLIVACHYGNVKMVNFLLKQGANVNAKTKNGYTPLHQAAQQGHTHIINVLLQHGAKPNATTANGNTALAIAKRLGYISVVDTLKVVTEEVTTTTTTITEKHKLNVPETMTEVLDVSDEEGDDTMTGDGGEYLRPEDLKELGDDSLPSSQFLDGMNYLRYSLEGARSDSLRSFSSDRSHTLSHASYLRDSAMIDDTVVIPSHQVSTLAKEAERNSYRLSWGTENLDNVALSSSPIHSGFLVSFMVDARGGAMRGCRHNGLRIIIPPRKCTAPTRVTCRLVKRHRLATMPPMVEGEGLASRLIEVGPSGAQFLGPVIVEIPHFAALRGKERELVVLRSENGDSWKEHYCEYTEDELNEILNGMDEVLDSPEDLEKKRICRIITRDFPQYFAVVSRIKQDSNLIGPEGGVLSSTVVPQVQAVFPEGALTKRIRVGLQAQPMHSELVKKILGNKATFSPIVTLEPRRRKFHKPITMTIPVPKASSDVMLNGFGGDAPTLRLLCSITGGTTPAQWEDITGTTPLTFVNECVSFTTNVSARFWLIDCRQIQESVTFASQVYREIICVPYMAKFVVFAKSHDPIEARLRCFCMTDDKVDKTLEQQENFAEVARSRDVEVLEGKPIYVDCFGNLVPLTKSGQHHIFSFFAFKENRLPLFVKVRDTTQEPCGRLSFMKEPKSTRGLVHQAICNLNITLPIYTKESESDQEQEEEIDMTSEKNDETESTETSVLKSHLVNEVPVLASPDLLSEVSEMKQDLIKMTAILTTDVSDRAGSIKVKELVKAAEEEPGEPFEIVERVKEDLEKVNEILRSGTCTRDEGSVPRSQSERELVEEEWVIVSDEEIEEAKLKAPLEITEYPCVEVRIDKEGDVKVEKDSTGLVNYLTEDLKSYVSPHEKKQQTAQEIAGEKCEALAVGRGSENEGKDTPPGETQSAQKQHKPSLGIKKPVRRKLKEKQKQKEESVQGSTEKSELKKCSSEESLDEDTGLAPEPLPTVKATSPLIEETPIGSIKDKVKALQKRVEDEQKGRSKLPVRVKGKEDVPKKITHRTHPAVSPSPKSERHGPASPSSKTERHSSLSASTKTERHPPISPSSKTEKHSPVSPSAKTERHSPVSSSSKTEKHSPVSPSTKTERHSPVSSTKTERHPPVSPSGKMDKRPPVSPSGRTEKHAPVSPGRTEKRLPVSPAGRMEKHPPVSTSGKTEKHLPVSPSGKTEKQPPVSPTSKTERIEETMSVRELMKAFQSGQDPSKHKTGLFEHKSAKQKQPQEKGKVRVEKEKGQMPTQRETQKTESHTVKRGQRFVVTGVTESKRAVRASSIGLKREEVAVEKEKVLGHKTPEPVQSAPEEESHKESEVPKEKLADEQGDLDLQISPDRKTSTDFSDVIKQELEDNDKYQQFRMSEETEEVQLHLDQVLTSPFNTTFPLDYMKDEFLPALSLQSGALDGSSESLKPEGVAGSPCGSLMEGTPQISSEESYKHEGLAETPETSPESLSFSPKKNEEQIGEISEPTKLEAPTEIRSEKEHPSIKDITDGSEEQGALVTEGTEPSAECLLKETTLEPSKDTRPKQEDDSLGSCSVLAKETPKELPEEASSDEGQLTYGGSAHKTQTDTEAQKSTTTEPSDETKSSPLPDASVKTGTGAESKPQGVARSPQGLELALPSRDSEVLSPGADESFAVSHRDSLEASPVLEDNSSHKTPDSLEPSPLKESPCRDSLESSPVEPKMKAGVLPSHFPLPAAVAKTEIFTEVASMRSRLLRDPDGSAEDDSLEQTSLVESSGKSPLSPDTPSSEEISYEVTPKATDTSTPKPAVIHECAEEDDLENGEKKRFTPEEEMFKMVTKVKTFDELEQEAKQKRDYRKEPKQEESSSSSDPDADCLAGVDEPKHMESVEDESNVPVVVTSESRKASSSSESEPELAQLKQGADSGLIPEPVIRVQPPSPLPSSIDSNSSPEEVQFQPIVSKQYTFKMNEDTQEESGKSEEEKDHEPHIPEDSHTISSSGPDTSYDDLNRCADQPEVCDGRGCEAGSPSGSVTPVSSGLRSLTGGEINEQLVIHKESLPLQDTDDKNTEGEELNVSRVESLQVDYPSESSSSLSSFPHCPASEGKELDEDIASPSSSKMEDTKTDQEFENSPKDYSTQDSSITTQTDKLSMDVPVSDPAETDEIYDPQIISPYENVPSQSFFSSEESKTQTDAGHTSFHSSEVYSVPIKSSVEDVVVTSSSSGTISSEESNFENQNMEKESKQESTLWEPQSEKGPSSLEPSIPNTAAVVGEQISKVIITKTDVDSDSWSEIREDDEAFEARVKEEEQKIFGLMVDRQSQGTTPDTTPARTPTEEGTPTSEQNPFLFQEGKLFEMTRSGAIDMTKRSYADESFHFFQIGQESREETLSEDMKEGSPAAEPPQRETSAESLALSESKETVSDEADLLPDDLSEEVEEIPASDVQLNSHMGNSASTEISTEEAPSAGAKDLPTMHMGDMPPKSSVKRTSCHDSPEPVIQVQLDFSTVTRSVYSDRDDDSPDSSPEEQKSVIEIPTAPMENVPSTESKSKIPVRTIPTSATEPPSVEYENSLSEDFLPSLDEESKEDETKPKSKIPVKAPVQRVEQQLSHLDSCLQKTVAPQGQDMTSRAPDSRSKSESDASPLDSKTKCPVKTESYTEAETESRERAEELELESEEGAARPKIFTSRLPVKSKSTTSSCKGAVSPTKESKEHFFDLYRNSIEFFEEISDEASKLVDRLTQSEREQELVSDDESSSALEVSVIENLPPVENEHSIPEDIFDTRPIWDESIETLIERIPDENGHDHAEDQQDEQERIEERLAYIADHLGFSWTELARELDFTEEQIHQIRIENPNSLQDQSHALLKYWLERDGKHATDTSLIECLTKINRMDIVHLMEASTEPLQERISHSYAEIEQTIALDHSEGFSVLQEELCSAQHKQKEEQAASKENESCDHPPIVSEEDISVGYSTFQDCIPKTEGDSSATELFPQTHKEQVQQDFSGKMQDLPEESSLECQQEYFVTTPGTEVSETQKPTAISGSQSKTLEEISTPPEEERPHLQTPTSSEQGDSPIVQEPEEPPEHKEESSQKTSLVIVESADDQPQALERVDDDAAFHKELTEELGELEASSDEEAMVTTRVVRRRVIIQGDDMPDIPPETVTEEEYIDEHGHTVVKKVTRKIIRRYVASDGTEKEEVTMQGMAQGPISIEEGDGYSKVMKRIVLKSDTEQSEVTLSEPSILSSTSQFQAEPVEGRRVSKVVKTTMVHGERMEKHLGDSSLATDLPSAKDDFEEALSYTGSHMKVHLPSLVENEILKEDGSVIKRTTMSKASTQKRAVVKDQHGKHIYLEHLEDVPEALDQDDLQRDLQQLLRHFCKEDSKQEAK</sequence>
<feature type="repeat" description="ANK" evidence="15">
    <location>
        <begin position="579"/>
        <end position="611"/>
    </location>
</feature>
<dbReference type="FunFam" id="2.60.40.2660:FF:000001">
    <property type="entry name" value="Ankyrin-3 isoform 2"/>
    <property type="match status" value="1"/>
</dbReference>
<feature type="repeat" description="ANK" evidence="15">
    <location>
        <begin position="146"/>
        <end position="178"/>
    </location>
</feature>
<dbReference type="FunFam" id="2.60.220.30:FF:000001">
    <property type="entry name" value="Ankyrin-3 isoform 2"/>
    <property type="match status" value="1"/>
</dbReference>
<feature type="repeat" description="ANK" evidence="15">
    <location>
        <begin position="678"/>
        <end position="710"/>
    </location>
</feature>
<keyword evidence="11" id="KW-0458">Lysosome</keyword>
<feature type="repeat" description="ANK" evidence="15">
    <location>
        <begin position="513"/>
        <end position="545"/>
    </location>
</feature>
<evidence type="ECO:0000313" key="20">
    <source>
        <dbReference type="RefSeq" id="XP_053757289.1"/>
    </source>
</evidence>
<feature type="compositionally biased region" description="Polar residues" evidence="16">
    <location>
        <begin position="3760"/>
        <end position="3779"/>
    </location>
</feature>
<feature type="compositionally biased region" description="Basic and acidic residues" evidence="16">
    <location>
        <begin position="2791"/>
        <end position="2808"/>
    </location>
</feature>
<evidence type="ECO:0000259" key="17">
    <source>
        <dbReference type="PROSITE" id="PS50017"/>
    </source>
</evidence>
<dbReference type="Pfam" id="PF00023">
    <property type="entry name" value="Ank"/>
    <property type="match status" value="3"/>
</dbReference>
<dbReference type="Pfam" id="PF17809">
    <property type="entry name" value="UPA_2"/>
    <property type="match status" value="1"/>
</dbReference>
<feature type="compositionally biased region" description="Low complexity" evidence="16">
    <location>
        <begin position="2681"/>
        <end position="2690"/>
    </location>
</feature>
<dbReference type="SMART" id="SM00248">
    <property type="entry name" value="ANK"/>
    <property type="match status" value="23"/>
</dbReference>
<dbReference type="Gene3D" id="2.60.220.30">
    <property type="match status" value="2"/>
</dbReference>
<feature type="compositionally biased region" description="Basic and acidic residues" evidence="16">
    <location>
        <begin position="2063"/>
        <end position="2077"/>
    </location>
</feature>
<dbReference type="GO" id="GO:0005856">
    <property type="term" value="C:cytoskeleton"/>
    <property type="evidence" value="ECO:0007669"/>
    <property type="project" value="UniProtKB-SubCell"/>
</dbReference>
<feature type="compositionally biased region" description="Acidic residues" evidence="16">
    <location>
        <begin position="3159"/>
        <end position="3177"/>
    </location>
</feature>
<keyword evidence="4" id="KW-0963">Cytoplasm</keyword>
<dbReference type="PROSITE" id="PS50088">
    <property type="entry name" value="ANK_REPEAT"/>
    <property type="match status" value="20"/>
</dbReference>
<feature type="compositionally biased region" description="Basic and acidic residues" evidence="16">
    <location>
        <begin position="2561"/>
        <end position="2574"/>
    </location>
</feature>
<feature type="compositionally biased region" description="Basic and acidic residues" evidence="16">
    <location>
        <begin position="1695"/>
        <end position="1717"/>
    </location>
</feature>
<proteinExistence type="predicted"/>
<feature type="repeat" description="ANK" evidence="15">
    <location>
        <begin position="113"/>
        <end position="145"/>
    </location>
</feature>
<dbReference type="PROSITE" id="PS50297">
    <property type="entry name" value="ANK_REP_REGION"/>
    <property type="match status" value="20"/>
</dbReference>
<feature type="repeat" description="ANK" evidence="15">
    <location>
        <begin position="645"/>
        <end position="677"/>
    </location>
</feature>
<evidence type="ECO:0000256" key="13">
    <source>
        <dbReference type="ARBA" id="ARBA00024012"/>
    </source>
</evidence>
<dbReference type="InterPro" id="IPR000906">
    <property type="entry name" value="ZU5_dom"/>
</dbReference>
<feature type="repeat" description="ANK" evidence="15">
    <location>
        <begin position="744"/>
        <end position="776"/>
    </location>
</feature>
<feature type="domain" description="ZU5" evidence="18">
    <location>
        <begin position="985"/>
        <end position="1140"/>
    </location>
</feature>
<dbReference type="CDD" id="cd08804">
    <property type="entry name" value="Death_ank2"/>
    <property type="match status" value="1"/>
</dbReference>
<feature type="repeat" description="ANK" evidence="15">
    <location>
        <begin position="315"/>
        <end position="347"/>
    </location>
</feature>
<feature type="compositionally biased region" description="Low complexity" evidence="16">
    <location>
        <begin position="3061"/>
        <end position="3070"/>
    </location>
</feature>
<dbReference type="SUPFAM" id="SSF48403">
    <property type="entry name" value="Ankyrin repeat"/>
    <property type="match status" value="3"/>
</dbReference>
<dbReference type="InterPro" id="IPR051165">
    <property type="entry name" value="Multifunctional_ANK_Repeat"/>
</dbReference>
<evidence type="ECO:0000256" key="16">
    <source>
        <dbReference type="SAM" id="MobiDB-lite"/>
    </source>
</evidence>
<dbReference type="FunFam" id="1.10.533.10:FF:000002">
    <property type="entry name" value="Ankyrin-3 isoform 2"/>
    <property type="match status" value="1"/>
</dbReference>
<feature type="region of interest" description="Disordered" evidence="16">
    <location>
        <begin position="2954"/>
        <end position="3006"/>
    </location>
</feature>
<dbReference type="InterPro" id="IPR011029">
    <property type="entry name" value="DEATH-like_dom_sf"/>
</dbReference>
<dbReference type="PROSITE" id="PS51145">
    <property type="entry name" value="ZU5"/>
    <property type="match status" value="2"/>
</dbReference>
<feature type="compositionally biased region" description="Basic and acidic residues" evidence="16">
    <location>
        <begin position="2247"/>
        <end position="2270"/>
    </location>
</feature>
<dbReference type="GO" id="GO:0007165">
    <property type="term" value="P:signal transduction"/>
    <property type="evidence" value="ECO:0007669"/>
    <property type="project" value="InterPro"/>
</dbReference>
<feature type="region of interest" description="Disordered" evidence="16">
    <location>
        <begin position="3713"/>
        <end position="3748"/>
    </location>
</feature>
<reference evidence="20" key="1">
    <citation type="submission" date="2025-08" db="UniProtKB">
        <authorList>
            <consortium name="RefSeq"/>
        </authorList>
    </citation>
    <scope>IDENTIFICATION</scope>
    <source>
        <tissue evidence="20">Whole blood</tissue>
    </source>
</reference>
<dbReference type="Proteomes" id="UP001165780">
    <property type="component" value="Unplaced"/>
</dbReference>
<dbReference type="GO" id="GO:0072659">
    <property type="term" value="P:protein localization to plasma membrane"/>
    <property type="evidence" value="ECO:0007669"/>
    <property type="project" value="UniProtKB-ARBA"/>
</dbReference>
<feature type="repeat" description="ANK" evidence="15">
    <location>
        <begin position="612"/>
        <end position="644"/>
    </location>
</feature>
<dbReference type="SMART" id="SM00218">
    <property type="entry name" value="ZU5"/>
    <property type="match status" value="1"/>
</dbReference>
<feature type="compositionally biased region" description="Basic and acidic residues" evidence="16">
    <location>
        <begin position="2857"/>
        <end position="2871"/>
    </location>
</feature>
<evidence type="ECO:0000256" key="7">
    <source>
        <dbReference type="ARBA" id="ARBA00023018"/>
    </source>
</evidence>
<evidence type="ECO:0000256" key="5">
    <source>
        <dbReference type="ARBA" id="ARBA00022553"/>
    </source>
</evidence>
<dbReference type="FunFam" id="1.25.40.20:FF:000003">
    <property type="entry name" value="Ankyrin, isoform B"/>
    <property type="match status" value="1"/>
</dbReference>
<feature type="compositionally biased region" description="Polar residues" evidence="16">
    <location>
        <begin position="2915"/>
        <end position="2938"/>
    </location>
</feature>
<gene>
    <name evidence="20" type="primary">ANK2</name>
</gene>
<dbReference type="CTD" id="287"/>
<feature type="compositionally biased region" description="Acidic residues" evidence="16">
    <location>
        <begin position="1445"/>
        <end position="1455"/>
    </location>
</feature>
<feature type="compositionally biased region" description="Basic and acidic residues" evidence="16">
    <location>
        <begin position="1750"/>
        <end position="1767"/>
    </location>
</feature>
<feature type="domain" description="ZU5" evidence="18">
    <location>
        <begin position="1142"/>
        <end position="1288"/>
    </location>
</feature>
<dbReference type="InterPro" id="IPR036770">
    <property type="entry name" value="Ankyrin_rpt-contain_sf"/>
</dbReference>
<comment type="subcellular location">
    <subcellularLocation>
        <location evidence="13">Cell membrane</location>
        <location evidence="13">Sarcolemma</location>
        <location evidence="13">T-tubule</location>
    </subcellularLocation>
    <subcellularLocation>
        <location evidence="1">Cytoplasm</location>
        <location evidence="1">Cytoskeleton</location>
    </subcellularLocation>
    <subcellularLocation>
        <location evidence="2">Lysosome</location>
    </subcellularLocation>
    <subcellularLocation>
        <location evidence="14">Postsynaptic cell membrane</location>
    </subcellularLocation>
</comment>
<evidence type="ECO:0000256" key="12">
    <source>
        <dbReference type="ARBA" id="ARBA00023257"/>
    </source>
</evidence>
<keyword evidence="7" id="KW-0770">Synapse</keyword>
<feature type="repeat" description="ANK" evidence="15">
    <location>
        <begin position="80"/>
        <end position="112"/>
    </location>
</feature>
<keyword evidence="6" id="KW-0677">Repeat</keyword>
<dbReference type="GO" id="GO:0045211">
    <property type="term" value="C:postsynaptic membrane"/>
    <property type="evidence" value="ECO:0007669"/>
    <property type="project" value="UniProtKB-SubCell"/>
</dbReference>
<feature type="compositionally biased region" description="Low complexity" evidence="16">
    <location>
        <begin position="2765"/>
        <end position="2777"/>
    </location>
</feature>
<dbReference type="PRINTS" id="PR01415">
    <property type="entry name" value="ANKYRIN"/>
</dbReference>
<feature type="compositionally biased region" description="Polar residues" evidence="16">
    <location>
        <begin position="2224"/>
        <end position="2235"/>
    </location>
</feature>
<feature type="domain" description="Death" evidence="17">
    <location>
        <begin position="3552"/>
        <end position="3636"/>
    </location>
</feature>
<feature type="region of interest" description="Disordered" evidence="16">
    <location>
        <begin position="1633"/>
        <end position="2041"/>
    </location>
</feature>
<feature type="repeat" description="ANK" evidence="15">
    <location>
        <begin position="447"/>
        <end position="479"/>
    </location>
</feature>
<feature type="compositionally biased region" description="Polar residues" evidence="16">
    <location>
        <begin position="3181"/>
        <end position="3195"/>
    </location>
</feature>
<feature type="compositionally biased region" description="Polar residues" evidence="16">
    <location>
        <begin position="3340"/>
        <end position="3363"/>
    </location>
</feature>
<feature type="compositionally biased region" description="Polar residues" evidence="16">
    <location>
        <begin position="3292"/>
        <end position="3309"/>
    </location>
</feature>
<dbReference type="Gene3D" id="2.60.40.2660">
    <property type="match status" value="1"/>
</dbReference>
<evidence type="ECO:0000256" key="2">
    <source>
        <dbReference type="ARBA" id="ARBA00004371"/>
    </source>
</evidence>
<feature type="repeat" description="ANK" evidence="15">
    <location>
        <begin position="711"/>
        <end position="743"/>
    </location>
</feature>
<dbReference type="GO" id="GO:0030315">
    <property type="term" value="C:T-tubule"/>
    <property type="evidence" value="ECO:0007669"/>
    <property type="project" value="UniProtKB-SubCell"/>
</dbReference>
<dbReference type="Gene3D" id="1.10.533.10">
    <property type="entry name" value="Death Domain, Fas"/>
    <property type="match status" value="1"/>
</dbReference>
<evidence type="ECO:0000313" key="19">
    <source>
        <dbReference type="Proteomes" id="UP001165780"/>
    </source>
</evidence>
<dbReference type="GO" id="GO:0005764">
    <property type="term" value="C:lysosome"/>
    <property type="evidence" value="ECO:0007669"/>
    <property type="project" value="UniProtKB-SubCell"/>
</dbReference>
<evidence type="ECO:0000259" key="18">
    <source>
        <dbReference type="PROSITE" id="PS51145"/>
    </source>
</evidence>
<feature type="compositionally biased region" description="Basic and acidic residues" evidence="16">
    <location>
        <begin position="3675"/>
        <end position="3690"/>
    </location>
</feature>
<feature type="compositionally biased region" description="Polar residues" evidence="16">
    <location>
        <begin position="3073"/>
        <end position="3084"/>
    </location>
</feature>
<feature type="compositionally biased region" description="Basic and acidic residues" evidence="16">
    <location>
        <begin position="2112"/>
        <end position="2123"/>
    </location>
</feature>
<feature type="compositionally biased region" description="Basic and acidic residues" evidence="16">
    <location>
        <begin position="1905"/>
        <end position="1921"/>
    </location>
</feature>
<evidence type="ECO:0000256" key="9">
    <source>
        <dbReference type="ARBA" id="ARBA00023136"/>
    </source>
</evidence>
<feature type="compositionally biased region" description="Low complexity" evidence="16">
    <location>
        <begin position="2876"/>
        <end position="2886"/>
    </location>
</feature>
<dbReference type="FunFam" id="1.25.40.20:FF:000002">
    <property type="entry name" value="Ankyrin-2 isoform 2"/>
    <property type="match status" value="1"/>
</dbReference>
<keyword evidence="8 15" id="KW-0040">ANK repeat</keyword>